<dbReference type="InterPro" id="IPR014710">
    <property type="entry name" value="RmlC-like_jellyroll"/>
</dbReference>
<reference evidence="3 4" key="1">
    <citation type="submission" date="2018-06" db="EMBL/GenBank/DDBJ databases">
        <authorList>
            <consortium name="Pathogen Informatics"/>
            <person name="Doyle S."/>
        </authorList>
    </citation>
    <scope>NUCLEOTIDE SEQUENCE [LARGE SCALE GENOMIC DNA]</scope>
    <source>
        <strain evidence="3 4">NCTC12722</strain>
    </source>
</reference>
<dbReference type="CDD" id="cd00093">
    <property type="entry name" value="HTH_XRE"/>
    <property type="match status" value="1"/>
</dbReference>
<dbReference type="Gene3D" id="1.10.260.40">
    <property type="entry name" value="lambda repressor-like DNA-binding domains"/>
    <property type="match status" value="1"/>
</dbReference>
<protein>
    <submittedName>
        <fullName evidence="3">HTH-type transcriptional regulator PuuR</fullName>
    </submittedName>
</protein>
<evidence type="ECO:0000313" key="3">
    <source>
        <dbReference type="EMBL" id="SUU86401.1"/>
    </source>
</evidence>
<dbReference type="Pfam" id="PF01381">
    <property type="entry name" value="HTH_3"/>
    <property type="match status" value="1"/>
</dbReference>
<dbReference type="SUPFAM" id="SSF47413">
    <property type="entry name" value="lambda repressor-like DNA-binding domains"/>
    <property type="match status" value="1"/>
</dbReference>
<organism evidence="3 4">
    <name type="scientific">Afipia felis</name>
    <name type="common">Cat scratch disease bacillus</name>
    <dbReference type="NCBI Taxonomy" id="1035"/>
    <lineage>
        <taxon>Bacteria</taxon>
        <taxon>Pseudomonadati</taxon>
        <taxon>Pseudomonadota</taxon>
        <taxon>Alphaproteobacteria</taxon>
        <taxon>Hyphomicrobiales</taxon>
        <taxon>Nitrobacteraceae</taxon>
        <taxon>Afipia</taxon>
    </lineage>
</organism>
<feature type="domain" description="HTH cro/C1-type" evidence="2">
    <location>
        <begin position="27"/>
        <end position="81"/>
    </location>
</feature>
<dbReference type="PROSITE" id="PS50943">
    <property type="entry name" value="HTH_CROC1"/>
    <property type="match status" value="1"/>
</dbReference>
<dbReference type="CDD" id="cd02209">
    <property type="entry name" value="cupin_XRE_C"/>
    <property type="match status" value="1"/>
</dbReference>
<dbReference type="AlphaFoldDB" id="A0A380WBR9"/>
<evidence type="ECO:0000313" key="4">
    <source>
        <dbReference type="Proteomes" id="UP000254343"/>
    </source>
</evidence>
<dbReference type="Gene3D" id="2.60.120.10">
    <property type="entry name" value="Jelly Rolls"/>
    <property type="match status" value="1"/>
</dbReference>
<dbReference type="SMART" id="SM00530">
    <property type="entry name" value="HTH_XRE"/>
    <property type="match status" value="1"/>
</dbReference>
<evidence type="ECO:0000256" key="1">
    <source>
        <dbReference type="ARBA" id="ARBA00023125"/>
    </source>
</evidence>
<dbReference type="PANTHER" id="PTHR46797">
    <property type="entry name" value="HTH-TYPE TRANSCRIPTIONAL REGULATOR"/>
    <property type="match status" value="1"/>
</dbReference>
<dbReference type="InterPro" id="IPR050807">
    <property type="entry name" value="TransReg_Diox_bact_type"/>
</dbReference>
<dbReference type="OrthoDB" id="9805356at2"/>
<dbReference type="InterPro" id="IPR001387">
    <property type="entry name" value="Cro/C1-type_HTH"/>
</dbReference>
<sequence>MAKAPAKAARTAKKTPATNAVSLAERMSFLRKQRSITLEALAEKSGLTKSYLSKVERGMSVPSISTAMKIAESLDLSVGQLLGEIQYEGAISVVRHKERLSFMRGGSGSGYNYEMLAPGKQFKTMEPFIMRPPLKFENDRRFNHSGQEIIFVLSGRMEVEYGGSLYELAKGDCAYFDAHVPHRSRSIGKIAEALVIVKAT</sequence>
<dbReference type="InterPro" id="IPR011051">
    <property type="entry name" value="RmlC_Cupin_sf"/>
</dbReference>
<dbReference type="Proteomes" id="UP000254343">
    <property type="component" value="Unassembled WGS sequence"/>
</dbReference>
<dbReference type="InterPro" id="IPR013096">
    <property type="entry name" value="Cupin_2"/>
</dbReference>
<dbReference type="SUPFAM" id="SSF51182">
    <property type="entry name" value="RmlC-like cupins"/>
    <property type="match status" value="1"/>
</dbReference>
<dbReference type="GO" id="GO:0005829">
    <property type="term" value="C:cytosol"/>
    <property type="evidence" value="ECO:0007669"/>
    <property type="project" value="TreeGrafter"/>
</dbReference>
<dbReference type="GO" id="GO:0003677">
    <property type="term" value="F:DNA binding"/>
    <property type="evidence" value="ECO:0007669"/>
    <property type="project" value="UniProtKB-KW"/>
</dbReference>
<evidence type="ECO:0000259" key="2">
    <source>
        <dbReference type="PROSITE" id="PS50943"/>
    </source>
</evidence>
<dbReference type="PANTHER" id="PTHR46797:SF1">
    <property type="entry name" value="METHYLPHOSPHONATE SYNTHASE"/>
    <property type="match status" value="1"/>
</dbReference>
<dbReference type="EMBL" id="UIGB01000001">
    <property type="protein sequence ID" value="SUU86401.1"/>
    <property type="molecule type" value="Genomic_DNA"/>
</dbReference>
<proteinExistence type="predicted"/>
<keyword evidence="1" id="KW-0238">DNA-binding</keyword>
<dbReference type="RefSeq" id="WP_002717224.1">
    <property type="nucleotide sequence ID" value="NZ_UFSI01000001.1"/>
</dbReference>
<dbReference type="GO" id="GO:0003700">
    <property type="term" value="F:DNA-binding transcription factor activity"/>
    <property type="evidence" value="ECO:0007669"/>
    <property type="project" value="TreeGrafter"/>
</dbReference>
<gene>
    <name evidence="3" type="primary">puuR</name>
    <name evidence="3" type="ORF">NCTC12722_03626</name>
</gene>
<dbReference type="Pfam" id="PF07883">
    <property type="entry name" value="Cupin_2"/>
    <property type="match status" value="1"/>
</dbReference>
<name>A0A380WBR9_AFIFE</name>
<accession>A0A380WBR9</accession>
<dbReference type="InterPro" id="IPR010982">
    <property type="entry name" value="Lambda_DNA-bd_dom_sf"/>
</dbReference>